<keyword evidence="3 6" id="KW-0812">Transmembrane</keyword>
<evidence type="ECO:0000256" key="2">
    <source>
        <dbReference type="ARBA" id="ARBA00022475"/>
    </source>
</evidence>
<dbReference type="PANTHER" id="PTHR30086">
    <property type="entry name" value="ARGININE EXPORTER PROTEIN ARGO"/>
    <property type="match status" value="1"/>
</dbReference>
<feature type="transmembrane region" description="Helical" evidence="6">
    <location>
        <begin position="151"/>
        <end position="176"/>
    </location>
</feature>
<dbReference type="InterPro" id="IPR001123">
    <property type="entry name" value="LeuE-type"/>
</dbReference>
<dbReference type="PANTHER" id="PTHR30086:SF21">
    <property type="entry name" value="TRANSPORT PROTEIN"/>
    <property type="match status" value="1"/>
</dbReference>
<feature type="transmembrane region" description="Helical" evidence="6">
    <location>
        <begin position="122"/>
        <end position="139"/>
    </location>
</feature>
<sequence>MFLSELITVLVVGWFVVVTPGPNMAIVIKNSIFHSRSHGVFTAVGLLLGNIVHISYCLAGIGLLISQSMFAFNLIKWLGAGYLVYLGIRALKSNKQEIVERIDIASRANYWVSMRSGFFTDLLNPKATLFYLALFTQIIRPDTPAWARVTYGISIAFLEFLCFVVLSMIIGHSLVVKRFEKISHLIERFTGLVLVGLGIRVAFSD</sequence>
<dbReference type="KEGG" id="pca:Pcar_0921"/>
<accession>Q3A633</accession>
<evidence type="ECO:0000313" key="8">
    <source>
        <dbReference type="Proteomes" id="UP000002534"/>
    </source>
</evidence>
<gene>
    <name evidence="7" type="ordered locus">Pcar_0921</name>
</gene>
<evidence type="ECO:0000256" key="5">
    <source>
        <dbReference type="ARBA" id="ARBA00023136"/>
    </source>
</evidence>
<dbReference type="OrthoDB" id="9807053at2"/>
<reference evidence="7 8" key="2">
    <citation type="journal article" date="2012" name="BMC Genomics">
        <title>The genome of Pelobacter carbinolicus reveals surprising metabolic capabilities and physiological features.</title>
        <authorList>
            <person name="Aklujkar M."/>
            <person name="Haveman S.A."/>
            <person name="Didonato R.Jr."/>
            <person name="Chertkov O."/>
            <person name="Han C.S."/>
            <person name="Land M.L."/>
            <person name="Brown P."/>
            <person name="Lovley D.R."/>
        </authorList>
    </citation>
    <scope>NUCLEOTIDE SEQUENCE [LARGE SCALE GENOMIC DNA]</scope>
    <source>
        <strain evidence="8">DSM 2380 / NBRC 103641 / GraBd1</strain>
    </source>
</reference>
<dbReference type="GO" id="GO:0015171">
    <property type="term" value="F:amino acid transmembrane transporter activity"/>
    <property type="evidence" value="ECO:0007669"/>
    <property type="project" value="TreeGrafter"/>
</dbReference>
<keyword evidence="8" id="KW-1185">Reference proteome</keyword>
<dbReference type="HOGENOM" id="CLU_079569_0_1_7"/>
<evidence type="ECO:0000256" key="4">
    <source>
        <dbReference type="ARBA" id="ARBA00022989"/>
    </source>
</evidence>
<dbReference type="RefSeq" id="WP_011340642.1">
    <property type="nucleotide sequence ID" value="NC_007498.2"/>
</dbReference>
<dbReference type="Pfam" id="PF01810">
    <property type="entry name" value="LysE"/>
    <property type="match status" value="1"/>
</dbReference>
<organism evidence="7 8">
    <name type="scientific">Syntrophotalea carbinolica (strain DSM 2380 / NBRC 103641 / GraBd1)</name>
    <name type="common">Pelobacter carbinolicus</name>
    <dbReference type="NCBI Taxonomy" id="338963"/>
    <lineage>
        <taxon>Bacteria</taxon>
        <taxon>Pseudomonadati</taxon>
        <taxon>Thermodesulfobacteriota</taxon>
        <taxon>Desulfuromonadia</taxon>
        <taxon>Desulfuromonadales</taxon>
        <taxon>Syntrophotaleaceae</taxon>
        <taxon>Syntrophotalea</taxon>
    </lineage>
</organism>
<evidence type="ECO:0000313" key="7">
    <source>
        <dbReference type="EMBL" id="ABA88174.1"/>
    </source>
</evidence>
<proteinExistence type="predicted"/>
<protein>
    <submittedName>
        <fullName evidence="7">Membrane protein, LysE superfamily</fullName>
    </submittedName>
</protein>
<evidence type="ECO:0000256" key="3">
    <source>
        <dbReference type="ARBA" id="ARBA00022692"/>
    </source>
</evidence>
<feature type="transmembrane region" description="Helical" evidence="6">
    <location>
        <begin position="40"/>
        <end position="64"/>
    </location>
</feature>
<name>Q3A633_SYNC1</name>
<feature type="transmembrane region" description="Helical" evidence="6">
    <location>
        <begin position="185"/>
        <end position="203"/>
    </location>
</feature>
<keyword evidence="5 6" id="KW-0472">Membrane</keyword>
<comment type="subcellular location">
    <subcellularLocation>
        <location evidence="1">Cell membrane</location>
        <topology evidence="1">Multi-pass membrane protein</topology>
    </subcellularLocation>
</comment>
<dbReference type="EMBL" id="CP000142">
    <property type="protein sequence ID" value="ABA88174.1"/>
    <property type="molecule type" value="Genomic_DNA"/>
</dbReference>
<evidence type="ECO:0000256" key="1">
    <source>
        <dbReference type="ARBA" id="ARBA00004651"/>
    </source>
</evidence>
<evidence type="ECO:0000256" key="6">
    <source>
        <dbReference type="SAM" id="Phobius"/>
    </source>
</evidence>
<feature type="transmembrane region" description="Helical" evidence="6">
    <location>
        <begin position="70"/>
        <end position="88"/>
    </location>
</feature>
<dbReference type="Proteomes" id="UP000002534">
    <property type="component" value="Chromosome"/>
</dbReference>
<keyword evidence="2" id="KW-1003">Cell membrane</keyword>
<dbReference type="GO" id="GO:0005886">
    <property type="term" value="C:plasma membrane"/>
    <property type="evidence" value="ECO:0007669"/>
    <property type="project" value="UniProtKB-SubCell"/>
</dbReference>
<dbReference type="PIRSF" id="PIRSF006324">
    <property type="entry name" value="LeuE"/>
    <property type="match status" value="1"/>
</dbReference>
<keyword evidence="4 6" id="KW-1133">Transmembrane helix</keyword>
<reference evidence="8" key="1">
    <citation type="submission" date="2005-10" db="EMBL/GenBank/DDBJ databases">
        <title>Complete sequence of Pelobacter carbinolicus DSM 2380.</title>
        <authorList>
            <person name="Copeland A."/>
            <person name="Lucas S."/>
            <person name="Lapidus A."/>
            <person name="Barry K."/>
            <person name="Detter J.C."/>
            <person name="Glavina T."/>
            <person name="Hammon N."/>
            <person name="Israni S."/>
            <person name="Pitluck S."/>
            <person name="Chertkov O."/>
            <person name="Schmutz J."/>
            <person name="Larimer F."/>
            <person name="Land M."/>
            <person name="Kyrpides N."/>
            <person name="Ivanova N."/>
            <person name="Richardson P."/>
        </authorList>
    </citation>
    <scope>NUCLEOTIDE SEQUENCE [LARGE SCALE GENOMIC DNA]</scope>
    <source>
        <strain evidence="8">DSM 2380 / NBRC 103641 / GraBd1</strain>
    </source>
</reference>
<dbReference type="AlphaFoldDB" id="Q3A633"/>
<dbReference type="eggNOG" id="COG1280">
    <property type="taxonomic scope" value="Bacteria"/>
</dbReference>
<feature type="transmembrane region" description="Helical" evidence="6">
    <location>
        <begin position="6"/>
        <end position="28"/>
    </location>
</feature>